<proteinExistence type="predicted"/>
<evidence type="ECO:0000259" key="1">
    <source>
        <dbReference type="Pfam" id="PF03496"/>
    </source>
</evidence>
<protein>
    <recommendedName>
        <fullName evidence="1">ADP ribosyltransferase domain-containing protein</fullName>
    </recommendedName>
</protein>
<feature type="domain" description="ADP ribosyltransferase" evidence="1">
    <location>
        <begin position="44"/>
        <end position="245"/>
    </location>
</feature>
<dbReference type="AlphaFoldDB" id="A0A0F8XUH6"/>
<dbReference type="Pfam" id="PF03496">
    <property type="entry name" value="ADPrib_exo_Tox"/>
    <property type="match status" value="1"/>
</dbReference>
<gene>
    <name evidence="2" type="ORF">LCGC14_2900580</name>
</gene>
<name>A0A0F8XUH6_9ZZZZ</name>
<sequence length="268" mass="30551">MPDKYPKKITVEWINNELQKGNFPNIYPDKAFLKEHYDIVDPYRTEIKLYKVNCYKELNTYFKTGEVIMQGCPAAKLNEMAEKAGKAGLSAKEKVELVAHRLEELYDKVKPLPYDVIVYRGVKRGTIGQNLFTGACIKTRLYDLDMHRFCEDPDLEDIKLYGESKGGDPRPYVAETLGFVSTTSNIGIALRFASKGFEYDTIIALRLPAGTKFIMPVDSSGIDDEYEYILFPQHSTFVINNMIDTTVSYLVTKKIPIYVGAYCNELNE</sequence>
<dbReference type="GO" id="GO:0005576">
    <property type="term" value="C:extracellular region"/>
    <property type="evidence" value="ECO:0007669"/>
    <property type="project" value="InterPro"/>
</dbReference>
<comment type="caution">
    <text evidence="2">The sequence shown here is derived from an EMBL/GenBank/DDBJ whole genome shotgun (WGS) entry which is preliminary data.</text>
</comment>
<dbReference type="SUPFAM" id="SSF56399">
    <property type="entry name" value="ADP-ribosylation"/>
    <property type="match status" value="1"/>
</dbReference>
<dbReference type="Gene3D" id="3.90.176.10">
    <property type="entry name" value="Toxin ADP-ribosyltransferase, Chain A, domain 1"/>
    <property type="match status" value="1"/>
</dbReference>
<evidence type="ECO:0000313" key="2">
    <source>
        <dbReference type="EMBL" id="KKK72767.1"/>
    </source>
</evidence>
<reference evidence="2" key="1">
    <citation type="journal article" date="2015" name="Nature">
        <title>Complex archaea that bridge the gap between prokaryotes and eukaryotes.</title>
        <authorList>
            <person name="Spang A."/>
            <person name="Saw J.H."/>
            <person name="Jorgensen S.L."/>
            <person name="Zaremba-Niedzwiedzka K."/>
            <person name="Martijn J."/>
            <person name="Lind A.E."/>
            <person name="van Eijk R."/>
            <person name="Schleper C."/>
            <person name="Guy L."/>
            <person name="Ettema T.J."/>
        </authorList>
    </citation>
    <scope>NUCLEOTIDE SEQUENCE</scope>
</reference>
<accession>A0A0F8XUH6</accession>
<organism evidence="2">
    <name type="scientific">marine sediment metagenome</name>
    <dbReference type="NCBI Taxonomy" id="412755"/>
    <lineage>
        <taxon>unclassified sequences</taxon>
        <taxon>metagenomes</taxon>
        <taxon>ecological metagenomes</taxon>
    </lineage>
</organism>
<dbReference type="EMBL" id="LAZR01057092">
    <property type="protein sequence ID" value="KKK72767.1"/>
    <property type="molecule type" value="Genomic_DNA"/>
</dbReference>
<dbReference type="PROSITE" id="PS51996">
    <property type="entry name" value="TR_MART"/>
    <property type="match status" value="1"/>
</dbReference>
<feature type="non-terminal residue" evidence="2">
    <location>
        <position position="268"/>
    </location>
</feature>
<dbReference type="InterPro" id="IPR003540">
    <property type="entry name" value="ADP-ribosyltransferase"/>
</dbReference>